<dbReference type="AlphaFoldDB" id="A0A1B8H856"/>
<keyword evidence="2" id="KW-1185">Reference proteome</keyword>
<gene>
    <name evidence="1" type="ORF">AYY18_20200</name>
</gene>
<evidence type="ECO:0000313" key="1">
    <source>
        <dbReference type="EMBL" id="OBU05264.1"/>
    </source>
</evidence>
<evidence type="ECO:0000313" key="2">
    <source>
        <dbReference type="Proteomes" id="UP000092377"/>
    </source>
</evidence>
<name>A0A1B8H856_9GAMM</name>
<protein>
    <submittedName>
        <fullName evidence="1">Uncharacterized protein</fullName>
    </submittedName>
</protein>
<dbReference type="Proteomes" id="UP000092377">
    <property type="component" value="Unassembled WGS sequence"/>
</dbReference>
<comment type="caution">
    <text evidence="1">The sequence shown here is derived from an EMBL/GenBank/DDBJ whole genome shotgun (WGS) entry which is preliminary data.</text>
</comment>
<proteinExistence type="predicted"/>
<dbReference type="RefSeq" id="WP_067404316.1">
    <property type="nucleotide sequence ID" value="NZ_LZEY01000042.1"/>
</dbReference>
<dbReference type="EMBL" id="LZEY01000042">
    <property type="protein sequence ID" value="OBU05264.1"/>
    <property type="molecule type" value="Genomic_DNA"/>
</dbReference>
<sequence>MEPKKEADRDAERMIERNRAALLEVIARLCLITASNEQDEFDLRWAMKIAKCQLTEIAFYQGEDF</sequence>
<reference evidence="2" key="1">
    <citation type="submission" date="2016-06" db="EMBL/GenBank/DDBJ databases">
        <authorList>
            <person name="Butler K."/>
        </authorList>
    </citation>
    <scope>NUCLEOTIDE SEQUENCE [LARGE SCALE GENOMIC DNA]</scope>
    <source>
        <strain evidence="2">GCSL-Mp20</strain>
    </source>
</reference>
<accession>A0A1B8H856</accession>
<organism evidence="1 2">
    <name type="scientific">Morganella psychrotolerans</name>
    <dbReference type="NCBI Taxonomy" id="368603"/>
    <lineage>
        <taxon>Bacteria</taxon>
        <taxon>Pseudomonadati</taxon>
        <taxon>Pseudomonadota</taxon>
        <taxon>Gammaproteobacteria</taxon>
        <taxon>Enterobacterales</taxon>
        <taxon>Morganellaceae</taxon>
        <taxon>Morganella</taxon>
    </lineage>
</organism>